<gene>
    <name evidence="1" type="ORF">LOK49_LG14G00521</name>
</gene>
<organism evidence="1 2">
    <name type="scientific">Camellia lanceoleosa</name>
    <dbReference type="NCBI Taxonomy" id="1840588"/>
    <lineage>
        <taxon>Eukaryota</taxon>
        <taxon>Viridiplantae</taxon>
        <taxon>Streptophyta</taxon>
        <taxon>Embryophyta</taxon>
        <taxon>Tracheophyta</taxon>
        <taxon>Spermatophyta</taxon>
        <taxon>Magnoliopsida</taxon>
        <taxon>eudicotyledons</taxon>
        <taxon>Gunneridae</taxon>
        <taxon>Pentapetalae</taxon>
        <taxon>asterids</taxon>
        <taxon>Ericales</taxon>
        <taxon>Theaceae</taxon>
        <taxon>Camellia</taxon>
    </lineage>
</organism>
<proteinExistence type="predicted"/>
<dbReference type="Proteomes" id="UP001060215">
    <property type="component" value="Chromosome 15"/>
</dbReference>
<reference evidence="1 2" key="1">
    <citation type="journal article" date="2022" name="Plant J.">
        <title>Chromosome-level genome of Camellia lanceoleosa provides a valuable resource for understanding genome evolution and self-incompatibility.</title>
        <authorList>
            <person name="Gong W."/>
            <person name="Xiao S."/>
            <person name="Wang L."/>
            <person name="Liao Z."/>
            <person name="Chang Y."/>
            <person name="Mo W."/>
            <person name="Hu G."/>
            <person name="Li W."/>
            <person name="Zhao G."/>
            <person name="Zhu H."/>
            <person name="Hu X."/>
            <person name="Ji K."/>
            <person name="Xiang X."/>
            <person name="Song Q."/>
            <person name="Yuan D."/>
            <person name="Jin S."/>
            <person name="Zhang L."/>
        </authorList>
    </citation>
    <scope>NUCLEOTIDE SEQUENCE [LARGE SCALE GENOMIC DNA]</scope>
    <source>
        <strain evidence="1">SQ_2022a</strain>
    </source>
</reference>
<protein>
    <submittedName>
        <fullName evidence="1">Protein LONGIFOLIA 1</fullName>
    </submittedName>
</protein>
<sequence length="533" mass="59909">MSQSSASPQFGRQSLDIRDVVKDSMYREAWGLSVKTANKDELEDCAVKNKDSPTPPQLSKSVDGSSSLGINGKQNLPADLREPLRVLAKLREAPWYFNESGERSRSSCESNNGSMFSVLKDAPRFSCDGRELNRLSFESQETLKSTLKLKELPRLSLDSRDAKLMGLETLPDDSLARDSQIGSIKTFPVEDCDPLSRWEPVFSEASSEASKMSSRATNSFPSVYSEIEKRLTDLEFTQSGKDLGALKLILEAIQAKGFLETRREEQYSNLATKKDYEPRHTSSHLSARLVNQQKPHSDRVNRSTSKGDNSLRTFESPIVIMKLAKLFENSGVPASSVIPMDRLSGLPKLKSDDGTTNSNDNSNRVQLDSADNLTFNSMASGLKSEINHKKLENIEHLVQKLRRLNSNNDETHTDYIASLYEKTNPDHRYISEILLASGLLLRDLNSITTTFQLHPSGHPVNPELFLVLEQTKASTRLKEESNIENVVLMKNDKEKFHRKLLFDAVNEILVGKLASMGFFPEPWLRPRNQQENL</sequence>
<evidence type="ECO:0000313" key="2">
    <source>
        <dbReference type="Proteomes" id="UP001060215"/>
    </source>
</evidence>
<comment type="caution">
    <text evidence="1">The sequence shown here is derived from an EMBL/GenBank/DDBJ whole genome shotgun (WGS) entry which is preliminary data.</text>
</comment>
<accession>A0ACC0FBC3</accession>
<name>A0ACC0FBC3_9ERIC</name>
<evidence type="ECO:0000313" key="1">
    <source>
        <dbReference type="EMBL" id="KAI7984711.1"/>
    </source>
</evidence>
<dbReference type="EMBL" id="CM045772">
    <property type="protein sequence ID" value="KAI7984711.1"/>
    <property type="molecule type" value="Genomic_DNA"/>
</dbReference>
<keyword evidence="2" id="KW-1185">Reference proteome</keyword>